<dbReference type="EMBL" id="BARU01043439">
    <property type="protein sequence ID" value="GAH81336.1"/>
    <property type="molecule type" value="Genomic_DNA"/>
</dbReference>
<name>X1IFY9_9ZZZZ</name>
<sequence length="113" mass="13088">MKISGKIEATSVIKEYQGQLQTGFKINNKWYNIQGTEEQLSEMKKTIIKKGNEIEFDADNNMVKDIKLISESSNTSHTKNWQEDIVNFETLLDEAYKNGLTRIQTEKIEIDLE</sequence>
<reference evidence="1" key="1">
    <citation type="journal article" date="2014" name="Front. Microbiol.">
        <title>High frequency of phylogenetically diverse reductive dehalogenase-homologous genes in deep subseafloor sedimentary metagenomes.</title>
        <authorList>
            <person name="Kawai M."/>
            <person name="Futagami T."/>
            <person name="Toyoda A."/>
            <person name="Takaki Y."/>
            <person name="Nishi S."/>
            <person name="Hori S."/>
            <person name="Arai W."/>
            <person name="Tsubouchi T."/>
            <person name="Morono Y."/>
            <person name="Uchiyama I."/>
            <person name="Ito T."/>
            <person name="Fujiyama A."/>
            <person name="Inagaki F."/>
            <person name="Takami H."/>
        </authorList>
    </citation>
    <scope>NUCLEOTIDE SEQUENCE</scope>
    <source>
        <strain evidence="1">Expedition CK06-06</strain>
    </source>
</reference>
<dbReference type="AlphaFoldDB" id="X1IFY9"/>
<comment type="caution">
    <text evidence="1">The sequence shown here is derived from an EMBL/GenBank/DDBJ whole genome shotgun (WGS) entry which is preliminary data.</text>
</comment>
<accession>X1IFY9</accession>
<protein>
    <submittedName>
        <fullName evidence="1">Uncharacterized protein</fullName>
    </submittedName>
</protein>
<feature type="non-terminal residue" evidence="1">
    <location>
        <position position="113"/>
    </location>
</feature>
<gene>
    <name evidence="1" type="ORF">S03H2_66513</name>
</gene>
<proteinExistence type="predicted"/>
<organism evidence="1">
    <name type="scientific">marine sediment metagenome</name>
    <dbReference type="NCBI Taxonomy" id="412755"/>
    <lineage>
        <taxon>unclassified sequences</taxon>
        <taxon>metagenomes</taxon>
        <taxon>ecological metagenomes</taxon>
    </lineage>
</organism>
<evidence type="ECO:0000313" key="1">
    <source>
        <dbReference type="EMBL" id="GAH81336.1"/>
    </source>
</evidence>